<dbReference type="EMBL" id="CM042009">
    <property type="protein sequence ID" value="KAI3789389.1"/>
    <property type="molecule type" value="Genomic_DNA"/>
</dbReference>
<evidence type="ECO:0000313" key="2">
    <source>
        <dbReference type="Proteomes" id="UP001055811"/>
    </source>
</evidence>
<proteinExistence type="predicted"/>
<organism evidence="1 2">
    <name type="scientific">Cichorium intybus</name>
    <name type="common">Chicory</name>
    <dbReference type="NCBI Taxonomy" id="13427"/>
    <lineage>
        <taxon>Eukaryota</taxon>
        <taxon>Viridiplantae</taxon>
        <taxon>Streptophyta</taxon>
        <taxon>Embryophyta</taxon>
        <taxon>Tracheophyta</taxon>
        <taxon>Spermatophyta</taxon>
        <taxon>Magnoliopsida</taxon>
        <taxon>eudicotyledons</taxon>
        <taxon>Gunneridae</taxon>
        <taxon>Pentapetalae</taxon>
        <taxon>asterids</taxon>
        <taxon>campanulids</taxon>
        <taxon>Asterales</taxon>
        <taxon>Asteraceae</taxon>
        <taxon>Cichorioideae</taxon>
        <taxon>Cichorieae</taxon>
        <taxon>Cichoriinae</taxon>
        <taxon>Cichorium</taxon>
    </lineage>
</organism>
<accession>A0ACB9H0X2</accession>
<name>A0ACB9H0X2_CICIN</name>
<sequence length="176" mass="19461">MFILFIFIVIFSLAIISINKRRWIQSRASALTSKASAVITKDKREPVFESLSRQSSSGEEDMSGDKTTSAKQPPKPKIDIQELSLEEDMNAARIEALSTNPSSPRSRKPNAKKINCLCAPTNHPGSFRCRYHRNSVSVGSNLSELAYRKTASVGANLSDLGNTNTTAKRSRRAREC</sequence>
<evidence type="ECO:0000313" key="1">
    <source>
        <dbReference type="EMBL" id="KAI3789389.1"/>
    </source>
</evidence>
<protein>
    <submittedName>
        <fullName evidence="1">Uncharacterized protein</fullName>
    </submittedName>
</protein>
<dbReference type="Proteomes" id="UP001055811">
    <property type="component" value="Linkage Group LG01"/>
</dbReference>
<reference evidence="1 2" key="2">
    <citation type="journal article" date="2022" name="Mol. Ecol. Resour.">
        <title>The genomes of chicory, endive, great burdock and yacon provide insights into Asteraceae paleo-polyploidization history and plant inulin production.</title>
        <authorList>
            <person name="Fan W."/>
            <person name="Wang S."/>
            <person name="Wang H."/>
            <person name="Wang A."/>
            <person name="Jiang F."/>
            <person name="Liu H."/>
            <person name="Zhao H."/>
            <person name="Xu D."/>
            <person name="Zhang Y."/>
        </authorList>
    </citation>
    <scope>NUCLEOTIDE SEQUENCE [LARGE SCALE GENOMIC DNA]</scope>
    <source>
        <strain evidence="2">cv. Punajuju</strain>
        <tissue evidence="1">Leaves</tissue>
    </source>
</reference>
<reference evidence="2" key="1">
    <citation type="journal article" date="2022" name="Mol. Ecol. Resour.">
        <title>The genomes of chicory, endive, great burdock and yacon provide insights into Asteraceae palaeo-polyploidization history and plant inulin production.</title>
        <authorList>
            <person name="Fan W."/>
            <person name="Wang S."/>
            <person name="Wang H."/>
            <person name="Wang A."/>
            <person name="Jiang F."/>
            <person name="Liu H."/>
            <person name="Zhao H."/>
            <person name="Xu D."/>
            <person name="Zhang Y."/>
        </authorList>
    </citation>
    <scope>NUCLEOTIDE SEQUENCE [LARGE SCALE GENOMIC DNA]</scope>
    <source>
        <strain evidence="2">cv. Punajuju</strain>
    </source>
</reference>
<gene>
    <name evidence="1" type="ORF">L2E82_02182</name>
</gene>
<comment type="caution">
    <text evidence="1">The sequence shown here is derived from an EMBL/GenBank/DDBJ whole genome shotgun (WGS) entry which is preliminary data.</text>
</comment>
<keyword evidence="2" id="KW-1185">Reference proteome</keyword>